<dbReference type="EMBL" id="JBEYBN010000023">
    <property type="protein sequence ID" value="MEU2268295.1"/>
    <property type="molecule type" value="Genomic_DNA"/>
</dbReference>
<evidence type="ECO:0000313" key="1">
    <source>
        <dbReference type="EMBL" id="MEU2268295.1"/>
    </source>
</evidence>
<organism evidence="1 2">
    <name type="scientific">Streptomyces olindensis</name>
    <dbReference type="NCBI Taxonomy" id="358823"/>
    <lineage>
        <taxon>Bacteria</taxon>
        <taxon>Bacillati</taxon>
        <taxon>Actinomycetota</taxon>
        <taxon>Actinomycetes</taxon>
        <taxon>Kitasatosporales</taxon>
        <taxon>Streptomycetaceae</taxon>
        <taxon>Streptomyces</taxon>
    </lineage>
</organism>
<proteinExistence type="predicted"/>
<dbReference type="Proteomes" id="UP001550603">
    <property type="component" value="Unassembled WGS sequence"/>
</dbReference>
<protein>
    <recommendedName>
        <fullName evidence="3">STAS domain-containing protein</fullName>
    </recommendedName>
</protein>
<sequence length="116" mass="11704">MLTHSLDHGVLVVTVHRDPGVGGRAALLGKIGDLVHACRPAPVVIVLDNAATDGAALSVVLRVHRLCSGLGILMSVATGSAPARRVLEANADTSGTRLVIHARTDTAVSAAFAAAA</sequence>
<keyword evidence="2" id="KW-1185">Reference proteome</keyword>
<name>A0ABV2XWB1_9ACTN</name>
<gene>
    <name evidence="1" type="ORF">ABZ568_18180</name>
</gene>
<evidence type="ECO:0008006" key="3">
    <source>
        <dbReference type="Google" id="ProtNLM"/>
    </source>
</evidence>
<evidence type="ECO:0000313" key="2">
    <source>
        <dbReference type="Proteomes" id="UP001550603"/>
    </source>
</evidence>
<reference evidence="1 2" key="1">
    <citation type="submission" date="2024-06" db="EMBL/GenBank/DDBJ databases">
        <title>The Natural Products Discovery Center: Release of the First 8490 Sequenced Strains for Exploring Actinobacteria Biosynthetic Diversity.</title>
        <authorList>
            <person name="Kalkreuter E."/>
            <person name="Kautsar S.A."/>
            <person name="Yang D."/>
            <person name="Bader C.D."/>
            <person name="Teijaro C.N."/>
            <person name="Fluegel L."/>
            <person name="Davis C.M."/>
            <person name="Simpson J.R."/>
            <person name="Lauterbach L."/>
            <person name="Steele A.D."/>
            <person name="Gui C."/>
            <person name="Meng S."/>
            <person name="Li G."/>
            <person name="Viehrig K."/>
            <person name="Ye F."/>
            <person name="Su P."/>
            <person name="Kiefer A.F."/>
            <person name="Nichols A."/>
            <person name="Cepeda A.J."/>
            <person name="Yan W."/>
            <person name="Fan B."/>
            <person name="Jiang Y."/>
            <person name="Adhikari A."/>
            <person name="Zheng C.-J."/>
            <person name="Schuster L."/>
            <person name="Cowan T.M."/>
            <person name="Smanski M.J."/>
            <person name="Chevrette M.G."/>
            <person name="De Carvalho L.P.S."/>
            <person name="Shen B."/>
        </authorList>
    </citation>
    <scope>NUCLEOTIDE SEQUENCE [LARGE SCALE GENOMIC DNA]</scope>
    <source>
        <strain evidence="1 2">NPDC019583</strain>
    </source>
</reference>
<dbReference type="RefSeq" id="WP_359789774.1">
    <property type="nucleotide sequence ID" value="NZ_JBEYBN010000023.1"/>
</dbReference>
<comment type="caution">
    <text evidence="1">The sequence shown here is derived from an EMBL/GenBank/DDBJ whole genome shotgun (WGS) entry which is preliminary data.</text>
</comment>
<accession>A0ABV2XWB1</accession>